<dbReference type="PANTHER" id="PTHR10963:SF55">
    <property type="entry name" value="GLYCOSIDE HYDROLASE FAMILY 16 PROTEIN"/>
    <property type="match status" value="1"/>
</dbReference>
<evidence type="ECO:0000313" key="3">
    <source>
        <dbReference type="EMBL" id="GAA4472751.1"/>
    </source>
</evidence>
<organism evidence="3 4">
    <name type="scientific">Novipirellula rosea</name>
    <dbReference type="NCBI Taxonomy" id="1031540"/>
    <lineage>
        <taxon>Bacteria</taxon>
        <taxon>Pseudomonadati</taxon>
        <taxon>Planctomycetota</taxon>
        <taxon>Planctomycetia</taxon>
        <taxon>Pirellulales</taxon>
        <taxon>Pirellulaceae</taxon>
        <taxon>Novipirellula</taxon>
    </lineage>
</organism>
<keyword evidence="4" id="KW-1185">Reference proteome</keyword>
<comment type="similarity">
    <text evidence="1">Belongs to the glycosyl hydrolase 16 family.</text>
</comment>
<dbReference type="Gene3D" id="2.60.120.200">
    <property type="match status" value="1"/>
</dbReference>
<evidence type="ECO:0000313" key="4">
    <source>
        <dbReference type="Proteomes" id="UP001500840"/>
    </source>
</evidence>
<dbReference type="Proteomes" id="UP001500840">
    <property type="component" value="Unassembled WGS sequence"/>
</dbReference>
<name>A0ABP8NW06_9BACT</name>
<gene>
    <name evidence="3" type="ORF">GCM10023156_69780</name>
</gene>
<dbReference type="InterPro" id="IPR050546">
    <property type="entry name" value="Glycosyl_Hydrlase_16"/>
</dbReference>
<dbReference type="SUPFAM" id="SSF49899">
    <property type="entry name" value="Concanavalin A-like lectins/glucanases"/>
    <property type="match status" value="1"/>
</dbReference>
<dbReference type="EMBL" id="BAABGA010000120">
    <property type="protein sequence ID" value="GAA4472751.1"/>
    <property type="molecule type" value="Genomic_DNA"/>
</dbReference>
<sequence length="257" mass="28649">MGQEKVDPQAASAGTAMKLVWQDEFDGDSLDYAKWGVEVNAFGGGNSELQIYTDRSENVRVEDGNLVIEARKDNAGISGTEREYSSGRVRTKHRGDWKYGRIDVRAKLPEGAGIWSAIWMLPTDDAYGGWAASGEIDIMEMKGQEPDQVLGTLHYGDVWPRNAYSGDKYKLQNGTFADDFHTFSVVWKPGQIDWLIDGKKYQTQTKWSSTGGEFPAPFDQEFHLLLNVAVGGNFLGSPNDSTPFPAQMLVDYVRVYQ</sequence>
<dbReference type="PROSITE" id="PS51762">
    <property type="entry name" value="GH16_2"/>
    <property type="match status" value="1"/>
</dbReference>
<comment type="caution">
    <text evidence="3">The sequence shown here is derived from an EMBL/GenBank/DDBJ whole genome shotgun (WGS) entry which is preliminary data.</text>
</comment>
<proteinExistence type="inferred from homology"/>
<evidence type="ECO:0000256" key="1">
    <source>
        <dbReference type="ARBA" id="ARBA00006865"/>
    </source>
</evidence>
<dbReference type="PANTHER" id="PTHR10963">
    <property type="entry name" value="GLYCOSYL HYDROLASE-RELATED"/>
    <property type="match status" value="1"/>
</dbReference>
<dbReference type="InterPro" id="IPR013320">
    <property type="entry name" value="ConA-like_dom_sf"/>
</dbReference>
<feature type="domain" description="GH16" evidence="2">
    <location>
        <begin position="1"/>
        <end position="257"/>
    </location>
</feature>
<reference evidence="4" key="1">
    <citation type="journal article" date="2019" name="Int. J. Syst. Evol. Microbiol.">
        <title>The Global Catalogue of Microorganisms (GCM) 10K type strain sequencing project: providing services to taxonomists for standard genome sequencing and annotation.</title>
        <authorList>
            <consortium name="The Broad Institute Genomics Platform"/>
            <consortium name="The Broad Institute Genome Sequencing Center for Infectious Disease"/>
            <person name="Wu L."/>
            <person name="Ma J."/>
        </authorList>
    </citation>
    <scope>NUCLEOTIDE SEQUENCE [LARGE SCALE GENOMIC DNA]</scope>
    <source>
        <strain evidence="4">JCM 17759</strain>
    </source>
</reference>
<dbReference type="Pfam" id="PF00722">
    <property type="entry name" value="Glyco_hydro_16"/>
    <property type="match status" value="1"/>
</dbReference>
<dbReference type="CDD" id="cd08023">
    <property type="entry name" value="GH16_laminarinase_like"/>
    <property type="match status" value="1"/>
</dbReference>
<dbReference type="InterPro" id="IPR000757">
    <property type="entry name" value="Beta-glucanase-like"/>
</dbReference>
<protein>
    <recommendedName>
        <fullName evidence="2">GH16 domain-containing protein</fullName>
    </recommendedName>
</protein>
<accession>A0ABP8NW06</accession>
<evidence type="ECO:0000259" key="2">
    <source>
        <dbReference type="PROSITE" id="PS51762"/>
    </source>
</evidence>